<dbReference type="Gene3D" id="1.20.1250.20">
    <property type="entry name" value="MFS general substrate transporter like domains"/>
    <property type="match status" value="1"/>
</dbReference>
<reference evidence="8" key="1">
    <citation type="journal article" date="2021" name="Nat. Commun.">
        <title>Genetic determinants of endophytism in the Arabidopsis root mycobiome.</title>
        <authorList>
            <person name="Mesny F."/>
            <person name="Miyauchi S."/>
            <person name="Thiergart T."/>
            <person name="Pickel B."/>
            <person name="Atanasova L."/>
            <person name="Karlsson M."/>
            <person name="Huettel B."/>
            <person name="Barry K.W."/>
            <person name="Haridas S."/>
            <person name="Chen C."/>
            <person name="Bauer D."/>
            <person name="Andreopoulos W."/>
            <person name="Pangilinan J."/>
            <person name="LaButti K."/>
            <person name="Riley R."/>
            <person name="Lipzen A."/>
            <person name="Clum A."/>
            <person name="Drula E."/>
            <person name="Henrissat B."/>
            <person name="Kohler A."/>
            <person name="Grigoriev I.V."/>
            <person name="Martin F.M."/>
            <person name="Hacquard S."/>
        </authorList>
    </citation>
    <scope>NUCLEOTIDE SEQUENCE</scope>
    <source>
        <strain evidence="8">MPI-SDFR-AT-0068</strain>
    </source>
</reference>
<evidence type="ECO:0000313" key="8">
    <source>
        <dbReference type="EMBL" id="KAH7257548.1"/>
    </source>
</evidence>
<feature type="transmembrane region" description="Helical" evidence="7">
    <location>
        <begin position="222"/>
        <end position="243"/>
    </location>
</feature>
<feature type="transmembrane region" description="Helical" evidence="7">
    <location>
        <begin position="145"/>
        <end position="167"/>
    </location>
</feature>
<dbReference type="GO" id="GO:0016020">
    <property type="term" value="C:membrane"/>
    <property type="evidence" value="ECO:0007669"/>
    <property type="project" value="UniProtKB-SubCell"/>
</dbReference>
<evidence type="ECO:0000256" key="3">
    <source>
        <dbReference type="ARBA" id="ARBA00022989"/>
    </source>
</evidence>
<dbReference type="InterPro" id="IPR011701">
    <property type="entry name" value="MFS"/>
</dbReference>
<evidence type="ECO:0000256" key="1">
    <source>
        <dbReference type="ARBA" id="ARBA00004141"/>
    </source>
</evidence>
<comment type="subcellular location">
    <subcellularLocation>
        <location evidence="1">Membrane</location>
        <topology evidence="1">Multi-pass membrane protein</topology>
    </subcellularLocation>
</comment>
<evidence type="ECO:0000256" key="4">
    <source>
        <dbReference type="ARBA" id="ARBA00023136"/>
    </source>
</evidence>
<dbReference type="GO" id="GO:0022857">
    <property type="term" value="F:transmembrane transporter activity"/>
    <property type="evidence" value="ECO:0007669"/>
    <property type="project" value="InterPro"/>
</dbReference>
<organism evidence="8 9">
    <name type="scientific">Fusarium tricinctum</name>
    <dbReference type="NCBI Taxonomy" id="61284"/>
    <lineage>
        <taxon>Eukaryota</taxon>
        <taxon>Fungi</taxon>
        <taxon>Dikarya</taxon>
        <taxon>Ascomycota</taxon>
        <taxon>Pezizomycotina</taxon>
        <taxon>Sordariomycetes</taxon>
        <taxon>Hypocreomycetidae</taxon>
        <taxon>Hypocreales</taxon>
        <taxon>Nectriaceae</taxon>
        <taxon>Fusarium</taxon>
        <taxon>Fusarium tricinctum species complex</taxon>
    </lineage>
</organism>
<keyword evidence="4 7" id="KW-0472">Membrane</keyword>
<dbReference type="AlphaFoldDB" id="A0A8K0S918"/>
<feature type="transmembrane region" description="Helical" evidence="7">
    <location>
        <begin position="438"/>
        <end position="461"/>
    </location>
</feature>
<keyword evidence="2 7" id="KW-0812">Transmembrane</keyword>
<proteinExistence type="predicted"/>
<evidence type="ECO:0000313" key="9">
    <source>
        <dbReference type="Proteomes" id="UP000813427"/>
    </source>
</evidence>
<evidence type="ECO:0000256" key="2">
    <source>
        <dbReference type="ARBA" id="ARBA00022692"/>
    </source>
</evidence>
<name>A0A8K0S918_9HYPO</name>
<keyword evidence="5" id="KW-0325">Glycoprotein</keyword>
<dbReference type="OrthoDB" id="3026777at2759"/>
<evidence type="ECO:0000256" key="7">
    <source>
        <dbReference type="SAM" id="Phobius"/>
    </source>
</evidence>
<keyword evidence="3 7" id="KW-1133">Transmembrane helix</keyword>
<dbReference type="Pfam" id="PF07690">
    <property type="entry name" value="MFS_1"/>
    <property type="match status" value="1"/>
</dbReference>
<feature type="region of interest" description="Disordered" evidence="6">
    <location>
        <begin position="1"/>
        <end position="26"/>
    </location>
</feature>
<keyword evidence="9" id="KW-1185">Reference proteome</keyword>
<dbReference type="InterPro" id="IPR036259">
    <property type="entry name" value="MFS_trans_sf"/>
</dbReference>
<feature type="transmembrane region" description="Helical" evidence="7">
    <location>
        <begin position="406"/>
        <end position="426"/>
    </location>
</feature>
<dbReference type="PANTHER" id="PTHR23507:SF1">
    <property type="entry name" value="FI18259P1-RELATED"/>
    <property type="match status" value="1"/>
</dbReference>
<dbReference type="PANTHER" id="PTHR23507">
    <property type="entry name" value="ZGC:174356"/>
    <property type="match status" value="1"/>
</dbReference>
<gene>
    <name evidence="8" type="ORF">BKA59DRAFT_392063</name>
</gene>
<accession>A0A8K0S918</accession>
<evidence type="ECO:0000256" key="5">
    <source>
        <dbReference type="ARBA" id="ARBA00023180"/>
    </source>
</evidence>
<protein>
    <submittedName>
        <fullName evidence="8">Major facilitator superfamily domain-containing protein</fullName>
    </submittedName>
</protein>
<dbReference type="Proteomes" id="UP000813427">
    <property type="component" value="Unassembled WGS sequence"/>
</dbReference>
<feature type="transmembrane region" description="Helical" evidence="7">
    <location>
        <begin position="335"/>
        <end position="361"/>
    </location>
</feature>
<feature type="transmembrane region" description="Helical" evidence="7">
    <location>
        <begin position="367"/>
        <end position="385"/>
    </location>
</feature>
<dbReference type="SUPFAM" id="SSF103473">
    <property type="entry name" value="MFS general substrate transporter"/>
    <property type="match status" value="1"/>
</dbReference>
<feature type="transmembrane region" description="Helical" evidence="7">
    <location>
        <begin position="42"/>
        <end position="60"/>
    </location>
</feature>
<comment type="caution">
    <text evidence="8">The sequence shown here is derived from an EMBL/GenBank/DDBJ whole genome shotgun (WGS) entry which is preliminary data.</text>
</comment>
<dbReference type="EMBL" id="JAGPXF010000002">
    <property type="protein sequence ID" value="KAH7257548.1"/>
    <property type="molecule type" value="Genomic_DNA"/>
</dbReference>
<evidence type="ECO:0000256" key="6">
    <source>
        <dbReference type="SAM" id="MobiDB-lite"/>
    </source>
</evidence>
<sequence>MPQCCENGHENPVSERTALLSPPSEPPDDEVRSIAFTHRSRCSWPWIHVVLLCIVLAVVSDVGDSLYAAPRVRLFESVACTRYYLRHDPSLVDPDGSVPERLCKVDSVQDEVASVVGWQYFFDAIPAILLPIPYGYVADLRGRKWILIGVLHLPLNAVWFSSVFFIIGGGPTTGTTLLTTVVADVVPPEVRSTVFFYRFCTDLVAELIVPPLTSMLMHKNTWIPLLLAVAFQGLSVILALSLPETLPTVDLQRSGENTNEIFSVATSFGQEALSKSDGRWVSWFTRNKHLFDFVIKDKVLSALVVTFLISKVGRQSTNILFQYVSKRYGWTLAQAGFLISLRAGVNISLFIVILPFAATILHRKLSMISGLVISTLGSGFASTMRSLTTSLVESRHPNATSDIGRLYALISVAEGIGSLVAGPGMALAFRVGMSWGKVWLGLPFGFAALLFALVSFIVFSVKL</sequence>
<feature type="transmembrane region" description="Helical" evidence="7">
    <location>
        <begin position="118"/>
        <end position="138"/>
    </location>
</feature>